<dbReference type="AlphaFoldDB" id="A0A4Y6UKG7"/>
<dbReference type="RefSeq" id="WP_141460787.1">
    <property type="nucleotide sequence ID" value="NZ_CP038141.1"/>
</dbReference>
<dbReference type="KEGG" id="ssam:E3D00_05840"/>
<reference evidence="3 4" key="1">
    <citation type="submission" date="2019-03" db="EMBL/GenBank/DDBJ databases">
        <title>The complete genome sequence of Swingsia samuiensis NBRC107927(T).</title>
        <authorList>
            <person name="Chua K.-O."/>
            <person name="Chan K.-G."/>
            <person name="See-Too W.-S."/>
        </authorList>
    </citation>
    <scope>NUCLEOTIDE SEQUENCE [LARGE SCALE GENOMIC DNA]</scope>
    <source>
        <strain evidence="3 4">AH83</strain>
    </source>
</reference>
<dbReference type="PANTHER" id="PTHR30203">
    <property type="entry name" value="OUTER MEMBRANE CATION EFFLUX PROTEIN"/>
    <property type="match status" value="1"/>
</dbReference>
<organism evidence="3 4">
    <name type="scientific">Swingsia samuiensis</name>
    <dbReference type="NCBI Taxonomy" id="1293412"/>
    <lineage>
        <taxon>Bacteria</taxon>
        <taxon>Pseudomonadati</taxon>
        <taxon>Pseudomonadota</taxon>
        <taxon>Alphaproteobacteria</taxon>
        <taxon>Acetobacterales</taxon>
        <taxon>Acetobacteraceae</taxon>
        <taxon>Swingsia</taxon>
    </lineage>
</organism>
<keyword evidence="2" id="KW-0564">Palmitate</keyword>
<keyword evidence="2" id="KW-0812">Transmembrane</keyword>
<comment type="subcellular location">
    <subcellularLocation>
        <location evidence="2">Cell membrane</location>
        <topology evidence="2">Lipid-anchor</topology>
    </subcellularLocation>
</comment>
<dbReference type="PROSITE" id="PS51257">
    <property type="entry name" value="PROKAR_LIPOPROTEIN"/>
    <property type="match status" value="1"/>
</dbReference>
<dbReference type="GO" id="GO:0015562">
    <property type="term" value="F:efflux transmembrane transporter activity"/>
    <property type="evidence" value="ECO:0007669"/>
    <property type="project" value="InterPro"/>
</dbReference>
<dbReference type="EMBL" id="CP038141">
    <property type="protein sequence ID" value="QDH17138.1"/>
    <property type="molecule type" value="Genomic_DNA"/>
</dbReference>
<dbReference type="Gene3D" id="2.20.200.10">
    <property type="entry name" value="Outer membrane efflux proteins (OEP)"/>
    <property type="match status" value="1"/>
</dbReference>
<dbReference type="SUPFAM" id="SSF56954">
    <property type="entry name" value="Outer membrane efflux proteins (OEP)"/>
    <property type="match status" value="1"/>
</dbReference>
<comment type="similarity">
    <text evidence="1 2">Belongs to the outer membrane factor (OMF) (TC 1.B.17) family.</text>
</comment>
<accession>A0A4Y6UKG7</accession>
<evidence type="ECO:0000256" key="1">
    <source>
        <dbReference type="ARBA" id="ARBA00007613"/>
    </source>
</evidence>
<dbReference type="Proteomes" id="UP000316313">
    <property type="component" value="Chromosome"/>
</dbReference>
<gene>
    <name evidence="3" type="ORF">E3D00_05840</name>
</gene>
<dbReference type="Pfam" id="PF02321">
    <property type="entry name" value="OEP"/>
    <property type="match status" value="2"/>
</dbReference>
<dbReference type="GO" id="GO:0005886">
    <property type="term" value="C:plasma membrane"/>
    <property type="evidence" value="ECO:0007669"/>
    <property type="project" value="UniProtKB-SubCell"/>
</dbReference>
<evidence type="ECO:0000256" key="2">
    <source>
        <dbReference type="RuleBase" id="RU362097"/>
    </source>
</evidence>
<protein>
    <submittedName>
        <fullName evidence="3">Efflux transporter outer membrane subunit</fullName>
    </submittedName>
</protein>
<keyword evidence="2" id="KW-0449">Lipoprotein</keyword>
<proteinExistence type="inferred from homology"/>
<evidence type="ECO:0000313" key="3">
    <source>
        <dbReference type="EMBL" id="QDH17138.1"/>
    </source>
</evidence>
<dbReference type="InterPro" id="IPR003423">
    <property type="entry name" value="OMP_efflux"/>
</dbReference>
<dbReference type="InterPro" id="IPR010131">
    <property type="entry name" value="MdtP/NodT-like"/>
</dbReference>
<keyword evidence="2" id="KW-0732">Signal</keyword>
<sequence length="484" mass="52856">MKFRLSLAAFLMLSGCNLAPKYQRPTQPVQNSYPDNTGAKNVPAAQKAGNLGWEDFFTDPRLKALIELALKNNRDIAAQAAAIMQARGQYEVQHASLFPTISAGGAGMFLSPSDTGGFSFAPGMGSSVSTLRFYQTSIGFSSYEIDLWGRIRNLSREQSENILSSLENARNVLITTVSQIASTYIQWLADREELRVTNATLKSQSDTLRLVQLSYDNGETDALTLAQVKTQVEQASANAAQYTRAVAEDEHALQLLVGTPLPADLPPAAPFGRQTMIADLPAGLPSDLLEQRPDVLAAEHTLEGANANVGAARAAFFPRVTLTASEGTSSLQFRHLFTPGAETWSVSPSISLPIFTWGQNEGNLHISKAKRLQDIALYEKTMQTAFKEVSDALTARETYKVQEQHMGELVTQSQKAYDLAKMRYNAGIDSYLTTLEQQRSLYQSQQSAIMIQAAGFQNLVTLYRALGGGWSQKTVVPKTGKNMP</sequence>
<keyword evidence="2" id="KW-0472">Membrane</keyword>
<keyword evidence="2" id="KW-1134">Transmembrane beta strand</keyword>
<dbReference type="OrthoDB" id="9783100at2"/>
<keyword evidence="4" id="KW-1185">Reference proteome</keyword>
<feature type="signal peptide" evidence="2">
    <location>
        <begin position="1"/>
        <end position="19"/>
    </location>
</feature>
<dbReference type="PANTHER" id="PTHR30203:SF32">
    <property type="entry name" value="CATION EFFLUX SYSTEM PROTEIN CUSC"/>
    <property type="match status" value="1"/>
</dbReference>
<evidence type="ECO:0000313" key="4">
    <source>
        <dbReference type="Proteomes" id="UP000316313"/>
    </source>
</evidence>
<name>A0A4Y6UKG7_9PROT</name>
<feature type="chain" id="PRO_5021473310" evidence="2">
    <location>
        <begin position="20"/>
        <end position="484"/>
    </location>
</feature>
<dbReference type="NCBIfam" id="TIGR01845">
    <property type="entry name" value="outer_NodT"/>
    <property type="match status" value="1"/>
</dbReference>
<dbReference type="Gene3D" id="1.20.1600.10">
    <property type="entry name" value="Outer membrane efflux proteins (OEP)"/>
    <property type="match status" value="1"/>
</dbReference>